<dbReference type="AlphaFoldDB" id="A0A1D8TV72"/>
<name>A0A1D8TV72_9CYAN</name>
<dbReference type="Proteomes" id="UP000177870">
    <property type="component" value="Chromosome"/>
</dbReference>
<sequence length="62" mass="7064">MSRNFDHIAYSVSTLVYQYNSYSPDTIEYVLFNQGLLAGLERQAEASDSPVYLEGYQIGQSY</sequence>
<dbReference type="RefSeq" id="WP_070393986.1">
    <property type="nucleotide sequence ID" value="NZ_CP017599.1"/>
</dbReference>
<reference evidence="2" key="1">
    <citation type="submission" date="2016-10" db="EMBL/GenBank/DDBJ databases">
        <title>Comparative genomics uncovers the prolific and rare metabolic potential of the cyanobacterial genus Moorea.</title>
        <authorList>
            <person name="Leao T."/>
            <person name="Castelao G."/>
            <person name="Korobeynikov A."/>
            <person name="Monroe E.A."/>
            <person name="Podell S."/>
            <person name="Glukhov E."/>
            <person name="Allen E."/>
            <person name="Gerwick W.H."/>
            <person name="Gerwick L."/>
        </authorList>
    </citation>
    <scope>NUCLEOTIDE SEQUENCE [LARGE SCALE GENOMIC DNA]</scope>
    <source>
        <strain evidence="2">PAL-8-15-08-1</strain>
    </source>
</reference>
<accession>A0A1D8TV72</accession>
<gene>
    <name evidence="1" type="ORF">BJP34_20760</name>
</gene>
<protein>
    <submittedName>
        <fullName evidence="1">Uncharacterized protein</fullName>
    </submittedName>
</protein>
<evidence type="ECO:0000313" key="1">
    <source>
        <dbReference type="EMBL" id="AOX01548.1"/>
    </source>
</evidence>
<dbReference type="EMBL" id="CP017599">
    <property type="protein sequence ID" value="AOX01548.1"/>
    <property type="molecule type" value="Genomic_DNA"/>
</dbReference>
<evidence type="ECO:0000313" key="2">
    <source>
        <dbReference type="Proteomes" id="UP000177870"/>
    </source>
</evidence>
<dbReference type="OrthoDB" id="9865683at2"/>
<organism evidence="1 2">
    <name type="scientific">Moorena producens PAL-8-15-08-1</name>
    <dbReference type="NCBI Taxonomy" id="1458985"/>
    <lineage>
        <taxon>Bacteria</taxon>
        <taxon>Bacillati</taxon>
        <taxon>Cyanobacteriota</taxon>
        <taxon>Cyanophyceae</taxon>
        <taxon>Coleofasciculales</taxon>
        <taxon>Coleofasciculaceae</taxon>
        <taxon>Moorena</taxon>
    </lineage>
</organism>
<proteinExistence type="predicted"/>
<dbReference type="KEGG" id="mpro:BJP34_20760"/>